<dbReference type="Gene3D" id="3.40.1350.10">
    <property type="match status" value="1"/>
</dbReference>
<dbReference type="InterPro" id="IPR011856">
    <property type="entry name" value="tRNA_endonuc-like_dom_sf"/>
</dbReference>
<feature type="transmembrane region" description="Helical" evidence="1">
    <location>
        <begin position="12"/>
        <end position="30"/>
    </location>
</feature>
<feature type="transmembrane region" description="Helical" evidence="1">
    <location>
        <begin position="50"/>
        <end position="67"/>
    </location>
</feature>
<keyword evidence="3" id="KW-0255">Endonuclease</keyword>
<accession>A0A4Z0CEA2</accession>
<dbReference type="SUPFAM" id="SSF52980">
    <property type="entry name" value="Restriction endonuclease-like"/>
    <property type="match status" value="1"/>
</dbReference>
<gene>
    <name evidence="3" type="ORF">EZ216_07090</name>
</gene>
<protein>
    <submittedName>
        <fullName evidence="3">Restriction endonuclease</fullName>
    </submittedName>
</protein>
<dbReference type="AlphaFoldDB" id="A0A4Z0CEA2"/>
<dbReference type="PANTHER" id="PTHR30015">
    <property type="entry name" value="MRR RESTRICTION SYSTEM PROTEIN"/>
    <property type="match status" value="1"/>
</dbReference>
<sequence>MPRKPGSRHVSGQVLALGVKLLGVAALFWVMSLMLAKPLGAASAGFRMPVPYLLAVGALVTFLGWTLRPRGAAPAKGRTDPEWFPNSTDFARSIAEPMPSSLEQRVRTGRRPPAGSWNAQVFDDIEWRRFESLCGQLFAQAGFQPRSQSHGADGGVDIWLHSRNAEGPVAVVQCKHWHAKPVGVKEMREFFGVMASRKVARGTYATTSTFTEDARRFATENGIHLLDGAGLLALIATRTPEQQRALLDHAYEGEYWRPTCASCGIKMVERIPRKKEGQPFWGCADYPRCRFTLPMRSAA</sequence>
<keyword evidence="1" id="KW-1133">Transmembrane helix</keyword>
<evidence type="ECO:0000259" key="2">
    <source>
        <dbReference type="Pfam" id="PF04471"/>
    </source>
</evidence>
<dbReference type="RefSeq" id="WP_135248985.1">
    <property type="nucleotide sequence ID" value="NZ_SMLK01000001.1"/>
</dbReference>
<dbReference type="InterPro" id="IPR011335">
    <property type="entry name" value="Restrct_endonuc-II-like"/>
</dbReference>
<dbReference type="GO" id="GO:0015666">
    <property type="term" value="F:restriction endodeoxyribonuclease activity"/>
    <property type="evidence" value="ECO:0007669"/>
    <property type="project" value="TreeGrafter"/>
</dbReference>
<comment type="caution">
    <text evidence="3">The sequence shown here is derived from an EMBL/GenBank/DDBJ whole genome shotgun (WGS) entry which is preliminary data.</text>
</comment>
<evidence type="ECO:0000256" key="1">
    <source>
        <dbReference type="SAM" id="Phobius"/>
    </source>
</evidence>
<dbReference type="InterPro" id="IPR007560">
    <property type="entry name" value="Restrct_endonuc_IV_Mrr"/>
</dbReference>
<name>A0A4Z0CEA2_9BURK</name>
<dbReference type="GO" id="GO:0003677">
    <property type="term" value="F:DNA binding"/>
    <property type="evidence" value="ECO:0007669"/>
    <property type="project" value="InterPro"/>
</dbReference>
<feature type="domain" description="Restriction endonuclease type IV Mrr" evidence="2">
    <location>
        <begin position="123"/>
        <end position="235"/>
    </location>
</feature>
<dbReference type="Gene3D" id="3.30.65.10">
    <property type="entry name" value="Bacterial Topoisomerase I, domain 1"/>
    <property type="match status" value="1"/>
</dbReference>
<dbReference type="OrthoDB" id="5782056at2"/>
<proteinExistence type="predicted"/>
<organism evidence="3 4">
    <name type="scientific">Ramlibacter humi</name>
    <dbReference type="NCBI Taxonomy" id="2530451"/>
    <lineage>
        <taxon>Bacteria</taxon>
        <taxon>Pseudomonadati</taxon>
        <taxon>Pseudomonadota</taxon>
        <taxon>Betaproteobacteria</taxon>
        <taxon>Burkholderiales</taxon>
        <taxon>Comamonadaceae</taxon>
        <taxon>Ramlibacter</taxon>
    </lineage>
</organism>
<dbReference type="InterPro" id="IPR052906">
    <property type="entry name" value="Type_IV_Methyl-Rstrct_Enzyme"/>
</dbReference>
<evidence type="ECO:0000313" key="4">
    <source>
        <dbReference type="Proteomes" id="UP000297839"/>
    </source>
</evidence>
<keyword evidence="1" id="KW-0472">Membrane</keyword>
<keyword evidence="3" id="KW-0540">Nuclease</keyword>
<dbReference type="Proteomes" id="UP000297839">
    <property type="component" value="Unassembled WGS sequence"/>
</dbReference>
<keyword evidence="3" id="KW-0378">Hydrolase</keyword>
<dbReference type="Pfam" id="PF04471">
    <property type="entry name" value="Mrr_cat"/>
    <property type="match status" value="1"/>
</dbReference>
<reference evidence="3 4" key="1">
    <citation type="submission" date="2019-03" db="EMBL/GenBank/DDBJ databases">
        <title>Ramlibacter sp. 18x22-1, whole genome shotgun sequence.</title>
        <authorList>
            <person name="Zhang X."/>
            <person name="Feng G."/>
            <person name="Zhu H."/>
        </authorList>
    </citation>
    <scope>NUCLEOTIDE SEQUENCE [LARGE SCALE GENOMIC DNA]</scope>
    <source>
        <strain evidence="3 4">18x22-1</strain>
    </source>
</reference>
<dbReference type="GO" id="GO:0009307">
    <property type="term" value="P:DNA restriction-modification system"/>
    <property type="evidence" value="ECO:0007669"/>
    <property type="project" value="InterPro"/>
</dbReference>
<dbReference type="PANTHER" id="PTHR30015:SF7">
    <property type="entry name" value="TYPE IV METHYL-DIRECTED RESTRICTION ENZYME ECOKMRR"/>
    <property type="match status" value="1"/>
</dbReference>
<keyword evidence="1" id="KW-0812">Transmembrane</keyword>
<dbReference type="EMBL" id="SMLK01000001">
    <property type="protein sequence ID" value="TFZ08900.1"/>
    <property type="molecule type" value="Genomic_DNA"/>
</dbReference>
<keyword evidence="4" id="KW-1185">Reference proteome</keyword>
<evidence type="ECO:0000313" key="3">
    <source>
        <dbReference type="EMBL" id="TFZ08900.1"/>
    </source>
</evidence>